<feature type="compositionally biased region" description="Low complexity" evidence="1">
    <location>
        <begin position="74"/>
        <end position="91"/>
    </location>
</feature>
<sequence>MNCEQKSGVFLNMNCINSVEETCSNCEKQICKPHSHVLDTNMLCEDCYWERFIYDKEKKAKEYFDNNEHRLMDSTRSTPISSNSSETPSFEGGFGGGGFGGGGASGEWSEADAGSFTETAGGAAAAGLMGSETDDTFFYS</sequence>
<gene>
    <name evidence="2" type="ORF">BXY75_1165</name>
</gene>
<dbReference type="AlphaFoldDB" id="A0A3L9ZCD2"/>
<dbReference type="OrthoDB" id="1451016at2"/>
<reference evidence="2 3" key="1">
    <citation type="submission" date="2018-10" db="EMBL/GenBank/DDBJ databases">
        <title>Genomic Encyclopedia of Archaeal and Bacterial Type Strains, Phase II (KMG-II): from individual species to whole genera.</title>
        <authorList>
            <person name="Goeker M."/>
        </authorList>
    </citation>
    <scope>NUCLEOTIDE SEQUENCE [LARGE SCALE GENOMIC DNA]</scope>
    <source>
        <strain evidence="2 3">DSM 23424</strain>
    </source>
</reference>
<feature type="compositionally biased region" description="Gly residues" evidence="1">
    <location>
        <begin position="92"/>
        <end position="105"/>
    </location>
</feature>
<dbReference type="Proteomes" id="UP000271339">
    <property type="component" value="Unassembled WGS sequence"/>
</dbReference>
<dbReference type="RefSeq" id="WP_147437231.1">
    <property type="nucleotide sequence ID" value="NZ_REFC01000012.1"/>
</dbReference>
<evidence type="ECO:0000313" key="2">
    <source>
        <dbReference type="EMBL" id="RMA64292.1"/>
    </source>
</evidence>
<organism evidence="2 3">
    <name type="scientific">Ulvibacter antarcticus</name>
    <dbReference type="NCBI Taxonomy" id="442714"/>
    <lineage>
        <taxon>Bacteria</taxon>
        <taxon>Pseudomonadati</taxon>
        <taxon>Bacteroidota</taxon>
        <taxon>Flavobacteriia</taxon>
        <taxon>Flavobacteriales</taxon>
        <taxon>Flavobacteriaceae</taxon>
        <taxon>Ulvibacter</taxon>
    </lineage>
</organism>
<proteinExistence type="predicted"/>
<keyword evidence="3" id="KW-1185">Reference proteome</keyword>
<dbReference type="EMBL" id="REFC01000012">
    <property type="protein sequence ID" value="RMA64292.1"/>
    <property type="molecule type" value="Genomic_DNA"/>
</dbReference>
<accession>A0A3L9ZCD2</accession>
<evidence type="ECO:0000256" key="1">
    <source>
        <dbReference type="SAM" id="MobiDB-lite"/>
    </source>
</evidence>
<evidence type="ECO:0000313" key="3">
    <source>
        <dbReference type="Proteomes" id="UP000271339"/>
    </source>
</evidence>
<comment type="caution">
    <text evidence="2">The sequence shown here is derived from an EMBL/GenBank/DDBJ whole genome shotgun (WGS) entry which is preliminary data.</text>
</comment>
<protein>
    <submittedName>
        <fullName evidence="2">Uncharacterized protein</fullName>
    </submittedName>
</protein>
<feature type="region of interest" description="Disordered" evidence="1">
    <location>
        <begin position="74"/>
        <end position="110"/>
    </location>
</feature>
<name>A0A3L9ZCD2_9FLAO</name>